<sequence length="902" mass="92714">MAAFGAAAVMTGVAAAAPAAAADNKISAKVSAQVADGGTTTFWVMLRGGDDLAATRKATGKAKAGAVYRDVRAGANRDQAGLRTLLGKRKAPYQAYWIADTMRVTGNAALLAAVAARPEVKAVLPDEPVKLPAVQAGTAQAEVSSVEWNVDRINAPRVWSERGDTGAGIVVANVDTGVQFDHPALAASYRGRNADGSVSHDYNWYDPSHTCADNLPCDNSGHGTHTMGTMAGADGLGVAPGVKWIAAKGCESNSCSVGSLLAAGQWIVAPTDRAGNNPRPDLAPDVVNNSWGGGSGFDPWYSEIVSNWVGAGIFPAFSNGNNGPICGSASTPGSYAATYASGAFDVNNAIASFSSRGFGQDGAVKPDIAAPGVDVRSSVPGGYGVYSGTSMASPHTAATVALIWAAAPALRHDIAATREILDETAIDTDDTSCGGTAADNNVWGQGRLDAYAAVTLAVSPSGSLAGTVTGEGFPISGAAVTIGGRSLTTAADGGFRFARLVAGNHHVRISAFGYDTFEGDVSITAGGSARLDAALTTSASAVLSGLLTSGGSPVPGVSVALTGTPVSVTSDSGGHYRLAAPFGSYEVVVHPAGGCASGVTRQLTLSGDQTLDLELPLTSDHYGYTCAAATEGYREGDQLLALTGDDSAASVTLPFSFPLYGVAHTQAWVGTNGLIAFDGASTSFANTDLPLNTEPNDALYPFWDDLYVDAAAAVYTASTADTFVVEWRNVMFFGDATQRVSVSAILHADGTVTYRYRGPVGERATGTSATIGIENIGGTDGLAYAYLKNAVRDGSGVTLHPPANRIAATFNVTMTTVWGQNLYVVGSIPELGQWDPARAVPLSAATYPIWSASLTLPPNTAIEFKYLIKNADSSWAWESTSNRSTVTPPTGQYITHDTFNQH</sequence>
<dbReference type="InterPro" id="IPR002044">
    <property type="entry name" value="CBM20"/>
</dbReference>
<dbReference type="EC" id="3.2.1.1" evidence="3"/>
<evidence type="ECO:0000256" key="7">
    <source>
        <dbReference type="ARBA" id="ARBA00030238"/>
    </source>
</evidence>
<comment type="catalytic activity">
    <reaction evidence="1">
        <text>Endohydrolysis of (1-&gt;4)-alpha-D-glucosidic linkages in polysaccharides containing three or more (1-&gt;4)-alpha-linked D-glucose units.</text>
        <dbReference type="EC" id="3.2.1.1"/>
    </reaction>
</comment>
<dbReference type="PANTHER" id="PTHR43806">
    <property type="entry name" value="PEPTIDASE S8"/>
    <property type="match status" value="1"/>
</dbReference>
<feature type="active site" description="Charge relay system" evidence="8">
    <location>
        <position position="175"/>
    </location>
</feature>
<evidence type="ECO:0000259" key="11">
    <source>
        <dbReference type="PROSITE" id="PS51166"/>
    </source>
</evidence>
<dbReference type="Gene3D" id="2.60.40.1120">
    <property type="entry name" value="Carboxypeptidase-like, regulatory domain"/>
    <property type="match status" value="2"/>
</dbReference>
<dbReference type="PANTHER" id="PTHR43806:SF67">
    <property type="entry name" value="EGF-LIKE DOMAIN-CONTAINING PROTEIN"/>
    <property type="match status" value="1"/>
</dbReference>
<feature type="domain" description="CBM20" evidence="11">
    <location>
        <begin position="800"/>
        <end position="901"/>
    </location>
</feature>
<feature type="active site" description="Charge relay system" evidence="8">
    <location>
        <position position="222"/>
    </location>
</feature>
<organism evidence="12 13">
    <name type="scientific">Paractinoplanes durhamensis</name>
    <dbReference type="NCBI Taxonomy" id="113563"/>
    <lineage>
        <taxon>Bacteria</taxon>
        <taxon>Bacillati</taxon>
        <taxon>Actinomycetota</taxon>
        <taxon>Actinomycetes</taxon>
        <taxon>Micromonosporales</taxon>
        <taxon>Micromonosporaceae</taxon>
        <taxon>Paractinoplanes</taxon>
    </lineage>
</organism>
<dbReference type="Pfam" id="PF13620">
    <property type="entry name" value="CarboxypepD_reg"/>
    <property type="match status" value="2"/>
</dbReference>
<dbReference type="SUPFAM" id="SSF49464">
    <property type="entry name" value="Carboxypeptidase regulatory domain-like"/>
    <property type="match status" value="1"/>
</dbReference>
<evidence type="ECO:0000256" key="8">
    <source>
        <dbReference type="PROSITE-ProRule" id="PRU01240"/>
    </source>
</evidence>
<protein>
    <recommendedName>
        <fullName evidence="3">alpha-amylase</fullName>
        <ecNumber evidence="3">3.2.1.1</ecNumber>
    </recommendedName>
    <alternativeName>
        <fullName evidence="7">1,4-alpha-D-glucan glucanohydrolase</fullName>
    </alternativeName>
</protein>
<dbReference type="PROSITE" id="PS51892">
    <property type="entry name" value="SUBTILASE"/>
    <property type="match status" value="1"/>
</dbReference>
<dbReference type="InterPro" id="IPR013784">
    <property type="entry name" value="Carb-bd-like_fold"/>
</dbReference>
<comment type="caution">
    <text evidence="12">The sequence shown here is derived from an EMBL/GenBank/DDBJ whole genome shotgun (WGS) entry which is preliminary data.</text>
</comment>
<feature type="signal peptide" evidence="10">
    <location>
        <begin position="1"/>
        <end position="21"/>
    </location>
</feature>
<dbReference type="InterPro" id="IPR023828">
    <property type="entry name" value="Peptidase_S8_Ser-AS"/>
</dbReference>
<proteinExistence type="inferred from homology"/>
<dbReference type="SUPFAM" id="SSF52743">
    <property type="entry name" value="Subtilisin-like"/>
    <property type="match status" value="1"/>
</dbReference>
<dbReference type="Pfam" id="PF00686">
    <property type="entry name" value="CBM_20"/>
    <property type="match status" value="1"/>
</dbReference>
<feature type="active site" description="Charge relay system" evidence="8">
    <location>
        <position position="390"/>
    </location>
</feature>
<evidence type="ECO:0000256" key="2">
    <source>
        <dbReference type="ARBA" id="ARBA00011073"/>
    </source>
</evidence>
<dbReference type="PROSITE" id="PS00138">
    <property type="entry name" value="SUBTILASE_SER"/>
    <property type="match status" value="1"/>
</dbReference>
<dbReference type="InterPro" id="IPR036852">
    <property type="entry name" value="Peptidase_S8/S53_dom_sf"/>
</dbReference>
<dbReference type="InterPro" id="IPR015500">
    <property type="entry name" value="Peptidase_S8_subtilisin-rel"/>
</dbReference>
<keyword evidence="13" id="KW-1185">Reference proteome</keyword>
<dbReference type="EMBL" id="BOML01000027">
    <property type="protein sequence ID" value="GIE01922.1"/>
    <property type="molecule type" value="Genomic_DNA"/>
</dbReference>
<evidence type="ECO:0000256" key="4">
    <source>
        <dbReference type="ARBA" id="ARBA00022670"/>
    </source>
</evidence>
<gene>
    <name evidence="12" type="ORF">Adu01nite_32720</name>
</gene>
<evidence type="ECO:0000256" key="10">
    <source>
        <dbReference type="SAM" id="SignalP"/>
    </source>
</evidence>
<dbReference type="InterPro" id="IPR050131">
    <property type="entry name" value="Peptidase_S8_subtilisin-like"/>
</dbReference>
<dbReference type="SUPFAM" id="SSF49452">
    <property type="entry name" value="Starch-binding domain-like"/>
    <property type="match status" value="2"/>
</dbReference>
<dbReference type="PROSITE" id="PS51166">
    <property type="entry name" value="CBM20"/>
    <property type="match status" value="1"/>
</dbReference>
<evidence type="ECO:0000256" key="3">
    <source>
        <dbReference type="ARBA" id="ARBA00012595"/>
    </source>
</evidence>
<dbReference type="InterPro" id="IPR013783">
    <property type="entry name" value="Ig-like_fold"/>
</dbReference>
<dbReference type="InterPro" id="IPR008969">
    <property type="entry name" value="CarboxyPept-like_regulatory"/>
</dbReference>
<feature type="region of interest" description="Disordered" evidence="9">
    <location>
        <begin position="880"/>
        <end position="902"/>
    </location>
</feature>
<evidence type="ECO:0000313" key="12">
    <source>
        <dbReference type="EMBL" id="GIE01922.1"/>
    </source>
</evidence>
<dbReference type="Pfam" id="PF00082">
    <property type="entry name" value="Peptidase_S8"/>
    <property type="match status" value="1"/>
</dbReference>
<dbReference type="InterPro" id="IPR000209">
    <property type="entry name" value="Peptidase_S8/S53_dom"/>
</dbReference>
<dbReference type="Gene3D" id="2.60.40.10">
    <property type="entry name" value="Immunoglobulins"/>
    <property type="match status" value="1"/>
</dbReference>
<dbReference type="PRINTS" id="PR00723">
    <property type="entry name" value="SUBTILISIN"/>
</dbReference>
<keyword evidence="6 8" id="KW-0720">Serine protease</keyword>
<evidence type="ECO:0000313" key="13">
    <source>
        <dbReference type="Proteomes" id="UP000637628"/>
    </source>
</evidence>
<dbReference type="SMART" id="SM01065">
    <property type="entry name" value="CBM_2"/>
    <property type="match status" value="1"/>
</dbReference>
<evidence type="ECO:0000256" key="9">
    <source>
        <dbReference type="SAM" id="MobiDB-lite"/>
    </source>
</evidence>
<keyword evidence="5 8" id="KW-0378">Hydrolase</keyword>
<comment type="similarity">
    <text evidence="2 8">Belongs to the peptidase S8 family.</text>
</comment>
<dbReference type="Proteomes" id="UP000637628">
    <property type="component" value="Unassembled WGS sequence"/>
</dbReference>
<accession>A0ABQ3YWF4</accession>
<name>A0ABQ3YWF4_9ACTN</name>
<evidence type="ECO:0000256" key="5">
    <source>
        <dbReference type="ARBA" id="ARBA00022801"/>
    </source>
</evidence>
<reference evidence="12 13" key="1">
    <citation type="submission" date="2021-01" db="EMBL/GenBank/DDBJ databases">
        <title>Whole genome shotgun sequence of Actinoplanes durhamensis NBRC 14914.</title>
        <authorList>
            <person name="Komaki H."/>
            <person name="Tamura T."/>
        </authorList>
    </citation>
    <scope>NUCLEOTIDE SEQUENCE [LARGE SCALE GENOMIC DNA]</scope>
    <source>
        <strain evidence="12 13">NBRC 14914</strain>
    </source>
</reference>
<evidence type="ECO:0000256" key="6">
    <source>
        <dbReference type="ARBA" id="ARBA00022825"/>
    </source>
</evidence>
<dbReference type="Gene3D" id="3.40.50.200">
    <property type="entry name" value="Peptidase S8/S53 domain"/>
    <property type="match status" value="1"/>
</dbReference>
<evidence type="ECO:0000256" key="1">
    <source>
        <dbReference type="ARBA" id="ARBA00000548"/>
    </source>
</evidence>
<feature type="chain" id="PRO_5045085424" description="alpha-amylase" evidence="10">
    <location>
        <begin position="22"/>
        <end position="902"/>
    </location>
</feature>
<keyword evidence="4 8" id="KW-0645">Protease</keyword>
<keyword evidence="10" id="KW-0732">Signal</keyword>